<protein>
    <submittedName>
        <fullName evidence="1">Nidogen 2</fullName>
    </submittedName>
</protein>
<organism evidence="1">
    <name type="scientific">Ovis aries</name>
    <name type="common">Sheep</name>
    <dbReference type="NCBI Taxonomy" id="9940"/>
    <lineage>
        <taxon>Eukaryota</taxon>
        <taxon>Metazoa</taxon>
        <taxon>Chordata</taxon>
        <taxon>Craniata</taxon>
        <taxon>Vertebrata</taxon>
        <taxon>Euteleostomi</taxon>
        <taxon>Mammalia</taxon>
        <taxon>Eutheria</taxon>
        <taxon>Laurasiatheria</taxon>
        <taxon>Artiodactyla</taxon>
        <taxon>Ruminantia</taxon>
        <taxon>Pecora</taxon>
        <taxon>Bovidae</taxon>
        <taxon>Caprinae</taxon>
        <taxon>Ovis</taxon>
    </lineage>
</organism>
<reference evidence="1" key="3">
    <citation type="submission" date="2025-09" db="UniProtKB">
        <authorList>
            <consortium name="Ensembl"/>
        </authorList>
    </citation>
    <scope>IDENTIFICATION</scope>
</reference>
<dbReference type="Ensembl" id="ENSOART00020070799.1">
    <property type="protein sequence ID" value="ENSOARP00020058557.1"/>
    <property type="gene ID" value="ENSOARG00020023556.2"/>
</dbReference>
<reference evidence="1" key="2">
    <citation type="submission" date="2025-08" db="UniProtKB">
        <authorList>
            <consortium name="Ensembl"/>
        </authorList>
    </citation>
    <scope>IDENTIFICATION</scope>
</reference>
<proteinExistence type="predicted"/>
<name>A0AC11EFP9_SHEEP</name>
<reference evidence="1" key="1">
    <citation type="submission" date="2020-11" db="EMBL/GenBank/DDBJ databases">
        <authorList>
            <person name="Davenport K.M."/>
            <person name="Bickhart D.M."/>
            <person name="Smith T.P.L."/>
            <person name="Murdoch B.M."/>
            <person name="Rosen B.D."/>
        </authorList>
    </citation>
    <scope>NUCLEOTIDE SEQUENCE [LARGE SCALE GENOMIC DNA]</scope>
    <source>
        <strain evidence="1">OAR_USU_Benz2616</strain>
    </source>
</reference>
<evidence type="ECO:0000313" key="1">
    <source>
        <dbReference type="Ensembl" id="ENSOARP00020058557.1"/>
    </source>
</evidence>
<gene>
    <name evidence="1" type="primary">NID2</name>
</gene>
<accession>A0AC11EFP9</accession>
<sequence length="1228" mass="134224">MRADRAAGRPALPPPPLLLMLLLLLSRAAALHPSELFPYGQSRGDQLLQEGDDESSAAVKLTLSLRFYDAQFSDLYVGTNGIISTQDFPRETQYVDDDFPTDFPAIAPFLADIDTSGGRGRVLYRQDTSPAVLGLAANYVRTGFPLSGAHFTPTHAFLATWEQVGAYEEAKRGAPPSGELNTFQAVLASDESDTYALFLYPANGLQFFGTRPKESYNVQLQLPARVGFCRGEVDDLNRQGPYFSLTSTEQSVKNLYQHSNLGIPGVWAFHIGSTSPLDNVRPATVGGVLSKAHPWAPLGQSFSHAVALEDDYTQDTLDEYDENEEEIEYPPSEPAEASNGHSTIDVSLGGRISAPDSDLASPVPRSASRGGPETEASPLDPHTEERRPQGETNAPDLKQRVESSQQPGTRVPAPPETEGESPAPPGEAPPPSLEGGAGPADQDALPAHPGGEAALPNYPGPDHAPHLGHRRQVVGVEDDISSNTEVFTYNAANKETCEHNHERCSRHAFCTDYATGFCCHCQSRFYGNGKHCLPEGAPHRVNGKVSGHLLVGHTPVHFTDVDLHAYVVGNDGRAYTAISHIPQPAAQALLPLTPIGGLFGWLFALEKPGWENGFSLTGATFIHDVEVTFYPGEERVRITQTAEGLDPENYLSIKTNIQGQVPYIPANFSAHMAPYKELYHHADSGDSEPTPVNPCYDGSHTCATTARCHPATGVDYTCECASGYQGDGRSCVDVNECATGFHRCGPNSVCVNLLGSYRCECRSGYEFADDRHTCISITPPPNPCENGRHNCAPASQARCIHHGDGSFSCACLPGYAGDGHRCTDVDECSENRCHPLATCSNTPGSFSCRCQPGYYGDGFQCTPEPTQRPRTVCERWRESLLEHYGGTPRDDQYVPQCDDLGHFTPLQCHGKSDFCWCVDQDGREVQGTRSQPGITPACIPTVAPPTSRPTPRPDVTPPPVGTFLLYAQGQQIGHLPLNGTRLQKDMAKTLLSLHGSIVVGIDYDCRERMVYWTDVAGRTISRASLEPGAEPEMVINSGLISPEGLAIDHFRRTMYWTDSGLDKIERARLDGSERRALFHTDLVNPRAIAVDPIQGNLYWTDWNREAPKIEMSSLDGENRRILVNKDIGLPNGLTFDPFSKLLCWADAGTKKLECILPDGTGRRVIQSNLNYPFNIVSYADHFYHTDWRRDGVIAVNRDTGQFTDEYLPEQRSHLYGITAVYPYCPGRK</sequence>